<name>A0A081RHB6_SPHCR</name>
<dbReference type="InterPro" id="IPR001597">
    <property type="entry name" value="ArAA_b-elim_lyase/Thr_aldolase"/>
</dbReference>
<dbReference type="PATRIC" id="fig|46429.4.peg.1085"/>
<dbReference type="PANTHER" id="PTHR48097">
    <property type="entry name" value="L-THREONINE ALDOLASE-RELATED"/>
    <property type="match status" value="1"/>
</dbReference>
<dbReference type="InterPro" id="IPR015422">
    <property type="entry name" value="PyrdxlP-dep_Trfase_small"/>
</dbReference>
<evidence type="ECO:0000313" key="6">
    <source>
        <dbReference type="EMBL" id="KEQ54589.1"/>
    </source>
</evidence>
<reference evidence="6 7" key="1">
    <citation type="submission" date="2014-02" db="EMBL/GenBank/DDBJ databases">
        <title>Whole genome sequence of Sphingobium chlorophenolicum NBRC 16172.</title>
        <authorList>
            <person name="Gan H.M."/>
            <person name="Gan H.Y."/>
            <person name="Chew T.H."/>
            <person name="Savka M.A."/>
        </authorList>
    </citation>
    <scope>NUCLEOTIDE SEQUENCE [LARGE SCALE GENOMIC DNA]</scope>
    <source>
        <strain evidence="6 7">NBRC 16172</strain>
    </source>
</reference>
<evidence type="ECO:0000256" key="3">
    <source>
        <dbReference type="ARBA" id="ARBA00011881"/>
    </source>
</evidence>
<accession>A0A081RHB6</accession>
<dbReference type="Gene3D" id="3.40.640.10">
    <property type="entry name" value="Type I PLP-dependent aspartate aminotransferase-like (Major domain)"/>
    <property type="match status" value="1"/>
</dbReference>
<dbReference type="SUPFAM" id="SSF53383">
    <property type="entry name" value="PLP-dependent transferases"/>
    <property type="match status" value="1"/>
</dbReference>
<evidence type="ECO:0000256" key="1">
    <source>
        <dbReference type="ARBA" id="ARBA00001933"/>
    </source>
</evidence>
<feature type="domain" description="Aromatic amino acid beta-eliminating lyase/threonine aldolase" evidence="5">
    <location>
        <begin position="43"/>
        <end position="328"/>
    </location>
</feature>
<evidence type="ECO:0000313" key="7">
    <source>
        <dbReference type="Proteomes" id="UP000028411"/>
    </source>
</evidence>
<gene>
    <name evidence="6" type="ORF">BV95_01124</name>
</gene>
<dbReference type="Proteomes" id="UP000028411">
    <property type="component" value="Unassembled WGS sequence"/>
</dbReference>
<dbReference type="InterPro" id="IPR015421">
    <property type="entry name" value="PyrdxlP-dep_Trfase_major"/>
</dbReference>
<dbReference type="InterPro" id="IPR015424">
    <property type="entry name" value="PyrdxlP-dep_Trfase"/>
</dbReference>
<organism evidence="6 7">
    <name type="scientific">Sphingobium chlorophenolicum</name>
    <dbReference type="NCBI Taxonomy" id="46429"/>
    <lineage>
        <taxon>Bacteria</taxon>
        <taxon>Pseudomonadati</taxon>
        <taxon>Pseudomonadota</taxon>
        <taxon>Alphaproteobacteria</taxon>
        <taxon>Sphingomonadales</taxon>
        <taxon>Sphingomonadaceae</taxon>
        <taxon>Sphingobium</taxon>
    </lineage>
</organism>
<comment type="cofactor">
    <cofactor evidence="1">
        <name>pyridoxal 5'-phosphate</name>
        <dbReference type="ChEBI" id="CHEBI:597326"/>
    </cofactor>
</comment>
<dbReference type="GO" id="GO:0016829">
    <property type="term" value="F:lyase activity"/>
    <property type="evidence" value="ECO:0007669"/>
    <property type="project" value="UniProtKB-KW"/>
</dbReference>
<evidence type="ECO:0000256" key="4">
    <source>
        <dbReference type="ARBA" id="ARBA00022898"/>
    </source>
</evidence>
<dbReference type="Gene3D" id="3.90.1150.10">
    <property type="entry name" value="Aspartate Aminotransferase, domain 1"/>
    <property type="match status" value="1"/>
</dbReference>
<evidence type="ECO:0000259" key="5">
    <source>
        <dbReference type="Pfam" id="PF01212"/>
    </source>
</evidence>
<dbReference type="Pfam" id="PF01212">
    <property type="entry name" value="Beta_elim_lyase"/>
    <property type="match status" value="1"/>
</dbReference>
<comment type="subunit">
    <text evidence="3">Homotetramer.</text>
</comment>
<proteinExistence type="inferred from homology"/>
<dbReference type="GO" id="GO:0006520">
    <property type="term" value="P:amino acid metabolic process"/>
    <property type="evidence" value="ECO:0007669"/>
    <property type="project" value="InterPro"/>
</dbReference>
<protein>
    <submittedName>
        <fullName evidence="6">Amino acid lyase</fullName>
    </submittedName>
</protein>
<dbReference type="EMBL" id="JFHR01000009">
    <property type="protein sequence ID" value="KEQ54589.1"/>
    <property type="molecule type" value="Genomic_DNA"/>
</dbReference>
<dbReference type="eggNOG" id="COG2008">
    <property type="taxonomic scope" value="Bacteria"/>
</dbReference>
<comment type="caution">
    <text evidence="6">The sequence shown here is derived from an EMBL/GenBank/DDBJ whole genome shotgun (WGS) entry which is preliminary data.</text>
</comment>
<keyword evidence="4" id="KW-0663">Pyridoxal phosphate</keyword>
<sequence>MSQLAARNNRSILLTHMHCHSRSDPGGILALECGAAILCSMHFFSDNATPVCPEVMAAIMAADRADHGYDGDDWSARLNGAFSDLFGTDATALWIATGTAANSIALACLCPPYGGVICHEEAHIVVDECGAPGFYTHGASLMALPGAGAKLSPDAVTERLKAIRPDVHQVPARAISITQATEYGLAYTPGEVAALGAVAREHGLGFHMDGARFANAVAHLGCHPGDVTWRAGVDILSFGCVKNGGMIGEALVFFGDRAEARAAEAARWRKRAGHLFSKGRYLAAQLLAMMEGDLWLRNARAANAAAQALAEGAARRLLHPVEANELFLRLSEAERARLRAQGFDFYDWGTDAARLVTNWSQDAASVQPLADALRALEK</sequence>
<dbReference type="PANTHER" id="PTHR48097:SF5">
    <property type="entry name" value="LOW SPECIFICITY L-THREONINE ALDOLASE"/>
    <property type="match status" value="1"/>
</dbReference>
<comment type="similarity">
    <text evidence="2">Belongs to the threonine aldolase family.</text>
</comment>
<dbReference type="AlphaFoldDB" id="A0A081RHB6"/>
<keyword evidence="6" id="KW-0456">Lyase</keyword>
<evidence type="ECO:0000256" key="2">
    <source>
        <dbReference type="ARBA" id="ARBA00006966"/>
    </source>
</evidence>